<evidence type="ECO:0000313" key="3">
    <source>
        <dbReference type="Proteomes" id="UP000229708"/>
    </source>
</evidence>
<keyword evidence="1" id="KW-1133">Transmembrane helix</keyword>
<feature type="transmembrane region" description="Helical" evidence="1">
    <location>
        <begin position="319"/>
        <end position="338"/>
    </location>
</feature>
<feature type="transmembrane region" description="Helical" evidence="1">
    <location>
        <begin position="107"/>
        <end position="122"/>
    </location>
</feature>
<protein>
    <recommendedName>
        <fullName evidence="4">Glycosyltransferase RgtA/B/C/D-like domain-containing protein</fullName>
    </recommendedName>
</protein>
<proteinExistence type="predicted"/>
<dbReference type="Proteomes" id="UP000229708">
    <property type="component" value="Unassembled WGS sequence"/>
</dbReference>
<organism evidence="2 3">
    <name type="scientific">Candidatus Roizmanbacteria bacterium CG_4_10_14_3_um_filter_33_21</name>
    <dbReference type="NCBI Taxonomy" id="1974830"/>
    <lineage>
        <taxon>Bacteria</taxon>
        <taxon>Candidatus Roizmaniibacteriota</taxon>
    </lineage>
</organism>
<dbReference type="AlphaFoldDB" id="A0A2M7LVS1"/>
<gene>
    <name evidence="2" type="ORF">COZ39_03325</name>
</gene>
<dbReference type="EMBL" id="PFJI01000143">
    <property type="protein sequence ID" value="PIX72140.1"/>
    <property type="molecule type" value="Genomic_DNA"/>
</dbReference>
<keyword evidence="1" id="KW-0812">Transmembrane</keyword>
<feature type="transmembrane region" description="Helical" evidence="1">
    <location>
        <begin position="291"/>
        <end position="307"/>
    </location>
</feature>
<keyword evidence="1" id="KW-0472">Membrane</keyword>
<name>A0A2M7LVS1_9BACT</name>
<feature type="transmembrane region" description="Helical" evidence="1">
    <location>
        <begin position="242"/>
        <end position="261"/>
    </location>
</feature>
<evidence type="ECO:0000313" key="2">
    <source>
        <dbReference type="EMBL" id="PIX72140.1"/>
    </source>
</evidence>
<comment type="caution">
    <text evidence="2">The sequence shown here is derived from an EMBL/GenBank/DDBJ whole genome shotgun (WGS) entry which is preliminary data.</text>
</comment>
<feature type="transmembrane region" description="Helical" evidence="1">
    <location>
        <begin position="200"/>
        <end position="222"/>
    </location>
</feature>
<feature type="transmembrane region" description="Helical" evidence="1">
    <location>
        <begin position="268"/>
        <end position="285"/>
    </location>
</feature>
<evidence type="ECO:0000256" key="1">
    <source>
        <dbReference type="SAM" id="Phobius"/>
    </source>
</evidence>
<sequence length="475" mass="55244">MNYIRKNQSLFLILLFIFILGFSPVKDTDFGWHYRCGKQIISGNTPCLKNTFSYYLSNYQAYYSSFLSDLSITSIYDYGGKFIGLSIFGSVLFVISAIFFIFTFPQISIFISTFAFTLIFWLSSGVLDLGIRAQNFTFTFFIIFLYLLTKLDNKNRSKLILFPLLFFVWVNTHIGFFIGFVPLGLLFLQKLIERKNQIKVFLILTTSFLATLINPFGIKIYWEIYRHAATPLNTLIAEWVPPNLYMKVLILTSSIFVIMLLRSSIKKKLFIILILLFTTILALSARRNVPLFWTVAFYCFLQTPFSLRHFTKKLDEKFLAIFNSILITAILVIGAINIPKTIAFDISWSDYCSKGLYGYPCQAIKDYPQIYGNVFATYEWGGFLIWQKPKIKVFVDGRMPAWKGEDNKSPYQTYLEIIQTQPGWNETLSKYKTDFIFISQGTFLDLLLEKEAKKFNWQEVYRKGGVVIYKKIKNI</sequence>
<accession>A0A2M7LVS1</accession>
<reference evidence="3" key="1">
    <citation type="submission" date="2017-09" db="EMBL/GenBank/DDBJ databases">
        <title>Depth-based differentiation of microbial function through sediment-hosted aquifers and enrichment of novel symbionts in the deep terrestrial subsurface.</title>
        <authorList>
            <person name="Probst A.J."/>
            <person name="Ladd B."/>
            <person name="Jarett J.K."/>
            <person name="Geller-Mcgrath D.E."/>
            <person name="Sieber C.M.K."/>
            <person name="Emerson J.B."/>
            <person name="Anantharaman K."/>
            <person name="Thomas B.C."/>
            <person name="Malmstrom R."/>
            <person name="Stieglmeier M."/>
            <person name="Klingl A."/>
            <person name="Woyke T."/>
            <person name="Ryan C.M."/>
            <person name="Banfield J.F."/>
        </authorList>
    </citation>
    <scope>NUCLEOTIDE SEQUENCE [LARGE SCALE GENOMIC DNA]</scope>
</reference>
<feature type="transmembrane region" description="Helical" evidence="1">
    <location>
        <begin position="82"/>
        <end position="101"/>
    </location>
</feature>
<feature type="transmembrane region" description="Helical" evidence="1">
    <location>
        <begin position="160"/>
        <end position="188"/>
    </location>
</feature>
<evidence type="ECO:0008006" key="4">
    <source>
        <dbReference type="Google" id="ProtNLM"/>
    </source>
</evidence>